<dbReference type="Proteomes" id="UP000077202">
    <property type="component" value="Unassembled WGS sequence"/>
</dbReference>
<keyword evidence="2" id="KW-1185">Reference proteome</keyword>
<gene>
    <name evidence="1" type="ORF">AXG93_1955s1040</name>
</gene>
<proteinExistence type="predicted"/>
<evidence type="ECO:0000313" key="1">
    <source>
        <dbReference type="EMBL" id="OAE26137.1"/>
    </source>
</evidence>
<reference evidence="1" key="1">
    <citation type="submission" date="2016-03" db="EMBL/GenBank/DDBJ databases">
        <title>Mechanisms controlling the formation of the plant cell surface in tip-growing cells are functionally conserved among land plants.</title>
        <authorList>
            <person name="Honkanen S."/>
            <person name="Jones V.A."/>
            <person name="Morieri G."/>
            <person name="Champion C."/>
            <person name="Hetherington A.J."/>
            <person name="Kelly S."/>
            <person name="Saint-Marcoux D."/>
            <person name="Proust H."/>
            <person name="Prescott H."/>
            <person name="Dolan L."/>
        </authorList>
    </citation>
    <scope>NUCLEOTIDE SEQUENCE [LARGE SCALE GENOMIC DNA]</scope>
    <source>
        <tissue evidence="1">Whole gametophyte</tissue>
    </source>
</reference>
<evidence type="ECO:0000313" key="2">
    <source>
        <dbReference type="Proteomes" id="UP000077202"/>
    </source>
</evidence>
<accession>A0A176VZD3</accession>
<name>A0A176VZD3_MARPO</name>
<comment type="caution">
    <text evidence="1">The sequence shown here is derived from an EMBL/GenBank/DDBJ whole genome shotgun (WGS) entry which is preliminary data.</text>
</comment>
<dbReference type="AlphaFoldDB" id="A0A176VZD3"/>
<sequence length="114" mass="12144">MVKPSETGQPVLAPLHSHGLRRKLLTGVGYLVLGCWRLVIVDAGSSGEGGEPAVQLRTALWQNGSYDDWRHEPPRPFPPISHGPASADAAAVLARPLFLALSFLAASRRPPCAS</sequence>
<protein>
    <submittedName>
        <fullName evidence="1">Uncharacterized protein</fullName>
    </submittedName>
</protein>
<dbReference type="EMBL" id="LVLJ01002250">
    <property type="protein sequence ID" value="OAE26137.1"/>
    <property type="molecule type" value="Genomic_DNA"/>
</dbReference>
<organism evidence="1 2">
    <name type="scientific">Marchantia polymorpha subsp. ruderalis</name>
    <dbReference type="NCBI Taxonomy" id="1480154"/>
    <lineage>
        <taxon>Eukaryota</taxon>
        <taxon>Viridiplantae</taxon>
        <taxon>Streptophyta</taxon>
        <taxon>Embryophyta</taxon>
        <taxon>Marchantiophyta</taxon>
        <taxon>Marchantiopsida</taxon>
        <taxon>Marchantiidae</taxon>
        <taxon>Marchantiales</taxon>
        <taxon>Marchantiaceae</taxon>
        <taxon>Marchantia</taxon>
    </lineage>
</organism>
<dbReference type="PROSITE" id="PS51257">
    <property type="entry name" value="PROKAR_LIPOPROTEIN"/>
    <property type="match status" value="1"/>
</dbReference>